<comment type="similarity">
    <text evidence="1">Belongs to the C/M/P thioester hydrolase family.</text>
</comment>
<dbReference type="PIRSF" id="PIRSF016521">
    <property type="entry name" value="Acyl-CoA_hydro"/>
    <property type="match status" value="1"/>
</dbReference>
<dbReference type="Gene3D" id="2.60.40.2240">
    <property type="entry name" value="Acyl-CoA thioester hydrolase/BAAT N-terminal domain"/>
    <property type="match status" value="1"/>
</dbReference>
<accession>A0A0L6JUG6</accession>
<evidence type="ECO:0000256" key="1">
    <source>
        <dbReference type="ARBA" id="ARBA00006538"/>
    </source>
</evidence>
<dbReference type="GO" id="GO:0006631">
    <property type="term" value="P:fatty acid metabolic process"/>
    <property type="evidence" value="ECO:0007669"/>
    <property type="project" value="TreeGrafter"/>
</dbReference>
<protein>
    <submittedName>
        <fullName evidence="5">Palmitoyl-CoA hydrolase</fullName>
        <ecNumber evidence="5">3.1.2.2</ecNumber>
    </submittedName>
</protein>
<feature type="domain" description="BAAT/Acyl-CoA thioester hydrolase C-terminal" evidence="4">
    <location>
        <begin position="198"/>
        <end position="423"/>
    </location>
</feature>
<evidence type="ECO:0000313" key="5">
    <source>
        <dbReference type="EMBL" id="KNY29290.1"/>
    </source>
</evidence>
<comment type="caution">
    <text evidence="5">The sequence shown here is derived from an EMBL/GenBank/DDBJ whole genome shotgun (WGS) entry which is preliminary data.</text>
</comment>
<evidence type="ECO:0000259" key="3">
    <source>
        <dbReference type="Pfam" id="PF04775"/>
    </source>
</evidence>
<dbReference type="EMBL" id="LGTC01000001">
    <property type="protein sequence ID" value="KNY29290.1"/>
    <property type="molecule type" value="Genomic_DNA"/>
</dbReference>
<dbReference type="InterPro" id="IPR042490">
    <property type="entry name" value="Thio_Ohase/BAAT_N"/>
</dbReference>
<feature type="active site" description="Charge relay system" evidence="2">
    <location>
        <position position="371"/>
    </location>
</feature>
<keyword evidence="5" id="KW-0378">Hydrolase</keyword>
<evidence type="ECO:0000259" key="4">
    <source>
        <dbReference type="Pfam" id="PF08840"/>
    </source>
</evidence>
<proteinExistence type="inferred from homology"/>
<reference evidence="6" key="1">
    <citation type="submission" date="2015-07" db="EMBL/GenBank/DDBJ databases">
        <title>Near-Complete Genome Sequence of the Cellulolytic Bacterium Bacteroides (Pseudobacteroides) cellulosolvens ATCC 35603.</title>
        <authorList>
            <person name="Dassa B."/>
            <person name="Utturkar S.M."/>
            <person name="Klingeman D.M."/>
            <person name="Hurt R.A."/>
            <person name="Keller M."/>
            <person name="Xu J."/>
            <person name="Reddy Y.H.K."/>
            <person name="Borovok I."/>
            <person name="Grinberg I.R."/>
            <person name="Lamed R."/>
            <person name="Zhivin O."/>
            <person name="Bayer E.A."/>
            <person name="Brown S.D."/>
        </authorList>
    </citation>
    <scope>NUCLEOTIDE SEQUENCE [LARGE SCALE GENOMIC DNA]</scope>
    <source>
        <strain evidence="6">DSM 2933</strain>
    </source>
</reference>
<dbReference type="eggNOG" id="COG1073">
    <property type="taxonomic scope" value="Bacteria"/>
</dbReference>
<dbReference type="InterPro" id="IPR016662">
    <property type="entry name" value="Acyl-CoA_thioEstase_long-chain"/>
</dbReference>
<keyword evidence="6" id="KW-1185">Reference proteome</keyword>
<dbReference type="Gene3D" id="3.40.50.1820">
    <property type="entry name" value="alpha/beta hydrolase"/>
    <property type="match status" value="1"/>
</dbReference>
<dbReference type="OrthoDB" id="8922993at2"/>
<dbReference type="PANTHER" id="PTHR10824">
    <property type="entry name" value="ACYL-COENZYME A THIOESTERASE-RELATED"/>
    <property type="match status" value="1"/>
</dbReference>
<dbReference type="GO" id="GO:0006637">
    <property type="term" value="P:acyl-CoA metabolic process"/>
    <property type="evidence" value="ECO:0007669"/>
    <property type="project" value="InterPro"/>
</dbReference>
<evidence type="ECO:0000313" key="6">
    <source>
        <dbReference type="Proteomes" id="UP000036923"/>
    </source>
</evidence>
<dbReference type="SUPFAM" id="SSF53474">
    <property type="entry name" value="alpha/beta-Hydrolases"/>
    <property type="match status" value="1"/>
</dbReference>
<organism evidence="5 6">
    <name type="scientific">Pseudobacteroides cellulosolvens ATCC 35603 = DSM 2933</name>
    <dbReference type="NCBI Taxonomy" id="398512"/>
    <lineage>
        <taxon>Bacteria</taxon>
        <taxon>Bacillati</taxon>
        <taxon>Bacillota</taxon>
        <taxon>Clostridia</taxon>
        <taxon>Eubacteriales</taxon>
        <taxon>Oscillospiraceae</taxon>
        <taxon>Pseudobacteroides</taxon>
    </lineage>
</organism>
<dbReference type="EC" id="3.1.2.2" evidence="5"/>
<dbReference type="PATRIC" id="fig|398512.5.peg.4782"/>
<dbReference type="PANTHER" id="PTHR10824:SF4">
    <property type="entry name" value="ACYL-COENZYME A THIOESTERASE 1-LIKE"/>
    <property type="match status" value="1"/>
</dbReference>
<dbReference type="InterPro" id="IPR006862">
    <property type="entry name" value="Thio_Ohase/aa_AcTrfase"/>
</dbReference>
<gene>
    <name evidence="5" type="ORF">Bccel_4564</name>
</gene>
<dbReference type="InterPro" id="IPR029058">
    <property type="entry name" value="AB_hydrolase_fold"/>
</dbReference>
<dbReference type="Proteomes" id="UP000036923">
    <property type="component" value="Unassembled WGS sequence"/>
</dbReference>
<dbReference type="GO" id="GO:0047617">
    <property type="term" value="F:fatty acyl-CoA hydrolase activity"/>
    <property type="evidence" value="ECO:0007669"/>
    <property type="project" value="TreeGrafter"/>
</dbReference>
<feature type="domain" description="Acyl-CoA thioester hydrolase/bile acid-CoA amino acid N-acetyltransferase" evidence="3">
    <location>
        <begin position="14"/>
        <end position="135"/>
    </location>
</feature>
<dbReference type="AlphaFoldDB" id="A0A0L6JUG6"/>
<name>A0A0L6JUG6_9FIRM</name>
<evidence type="ECO:0000256" key="2">
    <source>
        <dbReference type="PIRSR" id="PIRSR016521-1"/>
    </source>
</evidence>
<feature type="active site" description="Charge relay system" evidence="2">
    <location>
        <position position="227"/>
    </location>
</feature>
<sequence length="425" mass="47215">MKLHVGPVVGLCNDKIIINISGLPPLGKVKISASLCLPWAKKTKFESYAWFTADSEGNVDLSKQKPDSGTYDFIDSMGLIVSMKMVTGKIKDIVENISPDNSLFIEIVAECEKYSVRKKVERLFKNHDVKTEKVADGFVGELFYTENSSNKTIVVLGGSDGNTAALSLISAQLASHGFNALSVAYFNSKELPKKLAEIPLDYFDRVFQWLNKNPITSGNDVYVHGTSKGGELALLLASRNPIIKKVVAFAPHAYCFQGLNYKNVSSWTYGGKPLPFIRLKYKILFLNMLDCLIKNTPFGYAYTYKTGVDTATNKEAARIKIENANANILLFAGENDNIWNAYDGCVEIMDTLSKHNYKYNYNFFAYKDSGHPFPSPYIIPLSVTLSMKLAPRLVFVTGGTIEGNAKAQVDSWSKTIEFFKNCLPL</sequence>
<dbReference type="Pfam" id="PF04775">
    <property type="entry name" value="Bile_Hydr_Trans"/>
    <property type="match status" value="1"/>
</dbReference>
<dbReference type="STRING" id="398512.Bccel_4564"/>
<dbReference type="RefSeq" id="WP_036935794.1">
    <property type="nucleotide sequence ID" value="NZ_JQKC01000001.1"/>
</dbReference>
<feature type="active site" description="Charge relay system" evidence="2">
    <location>
        <position position="336"/>
    </location>
</feature>
<dbReference type="InterPro" id="IPR014940">
    <property type="entry name" value="BAAT_C"/>
</dbReference>
<dbReference type="Pfam" id="PF08840">
    <property type="entry name" value="BAAT_C"/>
    <property type="match status" value="1"/>
</dbReference>